<evidence type="ECO:0000313" key="7">
    <source>
        <dbReference type="EMBL" id="PTU49108.1"/>
    </source>
</evidence>
<keyword evidence="2 4" id="KW-0560">Oxidoreductase</keyword>
<feature type="domain" description="D-isomer specific 2-hydroxyacid dehydrogenase catalytic" evidence="5">
    <location>
        <begin position="27"/>
        <end position="317"/>
    </location>
</feature>
<evidence type="ECO:0000256" key="2">
    <source>
        <dbReference type="ARBA" id="ARBA00023002"/>
    </source>
</evidence>
<dbReference type="InterPro" id="IPR036291">
    <property type="entry name" value="NAD(P)-bd_dom_sf"/>
</dbReference>
<evidence type="ECO:0000256" key="4">
    <source>
        <dbReference type="RuleBase" id="RU003719"/>
    </source>
</evidence>
<dbReference type="Pfam" id="PF00389">
    <property type="entry name" value="2-Hacid_dh"/>
    <property type="match status" value="1"/>
</dbReference>
<sequence>MQRVVSFGPISSAEVLADLGRRYHFQRFDQPLADRERFLAALATADGLIGSTLPLGAELLDRAPALKAIASVSAGFDNYDLAYLRKRGIRLTNTPDAVTEATADTGFMLLMMAARRAGELAQMVRDGEWTHAIDATRFGRDVHGKTLGIVGLGRIGAAVARRGHFGFGMQVLYSGNSDKPEYEAQFAARRVPLQQLLGEAHFVCVCVPLSPATHHLFGREQFAAMRADAVFVNIARGAVVDEAALVQALVEGQLGAAGLDVFEQEPLPATSPLLALPQVVALPHIGSATVEARALMARTAAAELAAVLEGRAPNHPVL</sequence>
<evidence type="ECO:0000259" key="5">
    <source>
        <dbReference type="Pfam" id="PF00389"/>
    </source>
</evidence>
<proteinExistence type="inferred from homology"/>
<dbReference type="Pfam" id="PF02826">
    <property type="entry name" value="2-Hacid_dh_C"/>
    <property type="match status" value="1"/>
</dbReference>
<dbReference type="EC" id="1.1.1.79" evidence="7"/>
<dbReference type="SUPFAM" id="SSF52283">
    <property type="entry name" value="Formate/glycerate dehydrogenase catalytic domain-like"/>
    <property type="match status" value="1"/>
</dbReference>
<dbReference type="AlphaFoldDB" id="A0A2R7UA95"/>
<dbReference type="CDD" id="cd05301">
    <property type="entry name" value="GDH"/>
    <property type="match status" value="1"/>
</dbReference>
<dbReference type="EC" id="1.1.1.81" evidence="7"/>
<name>A0A2R7UA95_PSEDL</name>
<evidence type="ECO:0000259" key="6">
    <source>
        <dbReference type="Pfam" id="PF02826"/>
    </source>
</evidence>
<reference evidence="7 8" key="1">
    <citation type="submission" date="2018-04" db="EMBL/GenBank/DDBJ databases">
        <authorList>
            <person name="Go L.Y."/>
            <person name="Mitchell J.A."/>
        </authorList>
    </citation>
    <scope>NUCLEOTIDE SEQUENCE [LARGE SCALE GENOMIC DNA]</scope>
    <source>
        <strain evidence="7 8">KCJK7865</strain>
    </source>
</reference>
<dbReference type="InterPro" id="IPR006140">
    <property type="entry name" value="D-isomer_DH_NAD-bd"/>
</dbReference>
<dbReference type="GO" id="GO:0030267">
    <property type="term" value="F:glyoxylate reductase (NADPH) activity"/>
    <property type="evidence" value="ECO:0007669"/>
    <property type="project" value="UniProtKB-EC"/>
</dbReference>
<dbReference type="GO" id="GO:0016618">
    <property type="term" value="F:hydroxypyruvate reductase [NAD(P)H] activity"/>
    <property type="evidence" value="ECO:0007669"/>
    <property type="project" value="UniProtKB-EC"/>
</dbReference>
<dbReference type="InterPro" id="IPR006139">
    <property type="entry name" value="D-isomer_2_OHA_DH_cat_dom"/>
</dbReference>
<evidence type="ECO:0000256" key="1">
    <source>
        <dbReference type="ARBA" id="ARBA00005854"/>
    </source>
</evidence>
<dbReference type="FunFam" id="3.40.50.720:FF:000462">
    <property type="entry name" value="Glyoxylate reductase (NADP+)"/>
    <property type="match status" value="1"/>
</dbReference>
<dbReference type="InterPro" id="IPR029753">
    <property type="entry name" value="D-isomer_DH_CS"/>
</dbReference>
<accession>A0A2R7UA95</accession>
<dbReference type="Proteomes" id="UP000244874">
    <property type="component" value="Unassembled WGS sequence"/>
</dbReference>
<dbReference type="PANTHER" id="PTHR10996">
    <property type="entry name" value="2-HYDROXYACID DEHYDROGENASE-RELATED"/>
    <property type="match status" value="1"/>
</dbReference>
<dbReference type="Gene3D" id="3.40.50.720">
    <property type="entry name" value="NAD(P)-binding Rossmann-like Domain"/>
    <property type="match status" value="2"/>
</dbReference>
<keyword evidence="7" id="KW-0670">Pyruvate</keyword>
<comment type="caution">
    <text evidence="7">The sequence shown here is derived from an EMBL/GenBank/DDBJ whole genome shotgun (WGS) entry which is preliminary data.</text>
</comment>
<evidence type="ECO:0000313" key="8">
    <source>
        <dbReference type="Proteomes" id="UP000244874"/>
    </source>
</evidence>
<dbReference type="RefSeq" id="WP_108481827.1">
    <property type="nucleotide sequence ID" value="NZ_QANO01000196.1"/>
</dbReference>
<gene>
    <name evidence="7" type="ORF">DBB42_27145</name>
</gene>
<dbReference type="GO" id="GO:0051287">
    <property type="term" value="F:NAD binding"/>
    <property type="evidence" value="ECO:0007669"/>
    <property type="project" value="InterPro"/>
</dbReference>
<feature type="domain" description="D-isomer specific 2-hydroxyacid dehydrogenase NAD-binding" evidence="6">
    <location>
        <begin position="107"/>
        <end position="286"/>
    </location>
</feature>
<organism evidence="7 8">
    <name type="scientific">Pseudomonas plecoglossicida</name>
    <dbReference type="NCBI Taxonomy" id="70775"/>
    <lineage>
        <taxon>Bacteria</taxon>
        <taxon>Pseudomonadati</taxon>
        <taxon>Pseudomonadota</taxon>
        <taxon>Gammaproteobacteria</taxon>
        <taxon>Pseudomonadales</taxon>
        <taxon>Pseudomonadaceae</taxon>
        <taxon>Pseudomonas</taxon>
    </lineage>
</organism>
<comment type="similarity">
    <text evidence="1 4">Belongs to the D-isomer specific 2-hydroxyacid dehydrogenase family.</text>
</comment>
<protein>
    <submittedName>
        <fullName evidence="7">Bifunctional glyoxylate/hydroxypyruvate reductase B</fullName>
        <ecNumber evidence="7">1.1.1.79</ecNumber>
        <ecNumber evidence="7">1.1.1.81</ecNumber>
    </submittedName>
</protein>
<dbReference type="GO" id="GO:0005829">
    <property type="term" value="C:cytosol"/>
    <property type="evidence" value="ECO:0007669"/>
    <property type="project" value="TreeGrafter"/>
</dbReference>
<evidence type="ECO:0000256" key="3">
    <source>
        <dbReference type="ARBA" id="ARBA00023027"/>
    </source>
</evidence>
<dbReference type="PANTHER" id="PTHR10996:SF283">
    <property type="entry name" value="GLYOXYLATE_HYDROXYPYRUVATE REDUCTASE B"/>
    <property type="match status" value="1"/>
</dbReference>
<dbReference type="PROSITE" id="PS00671">
    <property type="entry name" value="D_2_HYDROXYACID_DH_3"/>
    <property type="match status" value="1"/>
</dbReference>
<dbReference type="EMBL" id="QANO01000196">
    <property type="protein sequence ID" value="PTU49108.1"/>
    <property type="molecule type" value="Genomic_DNA"/>
</dbReference>
<keyword evidence="3" id="KW-0520">NAD</keyword>
<dbReference type="InterPro" id="IPR050223">
    <property type="entry name" value="D-isomer_2-hydroxyacid_DH"/>
</dbReference>
<dbReference type="SUPFAM" id="SSF51735">
    <property type="entry name" value="NAD(P)-binding Rossmann-fold domains"/>
    <property type="match status" value="1"/>
</dbReference>